<feature type="signal peptide" evidence="2">
    <location>
        <begin position="1"/>
        <end position="20"/>
    </location>
</feature>
<evidence type="ECO:0000256" key="1">
    <source>
        <dbReference type="SAM" id="MobiDB-lite"/>
    </source>
</evidence>
<evidence type="ECO:0000313" key="4">
    <source>
        <dbReference type="Proteomes" id="UP000677054"/>
    </source>
</evidence>
<dbReference type="Proteomes" id="UP000677054">
    <property type="component" value="Unassembled WGS sequence"/>
</dbReference>
<evidence type="ECO:0008006" key="5">
    <source>
        <dbReference type="Google" id="ProtNLM"/>
    </source>
</evidence>
<feature type="region of interest" description="Disordered" evidence="1">
    <location>
        <begin position="114"/>
        <end position="137"/>
    </location>
</feature>
<keyword evidence="2" id="KW-0732">Signal</keyword>
<evidence type="ECO:0000313" key="3">
    <source>
        <dbReference type="EMBL" id="CAD7250155.1"/>
    </source>
</evidence>
<dbReference type="AlphaFoldDB" id="A0A7R9A9Y6"/>
<reference evidence="3" key="1">
    <citation type="submission" date="2020-11" db="EMBL/GenBank/DDBJ databases">
        <authorList>
            <person name="Tran Van P."/>
        </authorList>
    </citation>
    <scope>NUCLEOTIDE SEQUENCE</scope>
</reference>
<accession>A0A7R9A9Y6</accession>
<proteinExistence type="predicted"/>
<feature type="chain" id="PRO_5036402819" description="Protein quiver" evidence="2">
    <location>
        <begin position="21"/>
        <end position="158"/>
    </location>
</feature>
<keyword evidence="4" id="KW-1185">Reference proteome</keyword>
<dbReference type="EMBL" id="LR902201">
    <property type="protein sequence ID" value="CAD7250155.1"/>
    <property type="molecule type" value="Genomic_DNA"/>
</dbReference>
<gene>
    <name evidence="3" type="ORF">DSTB1V02_LOCUS9938</name>
</gene>
<organism evidence="3">
    <name type="scientific">Darwinula stevensoni</name>
    <dbReference type="NCBI Taxonomy" id="69355"/>
    <lineage>
        <taxon>Eukaryota</taxon>
        <taxon>Metazoa</taxon>
        <taxon>Ecdysozoa</taxon>
        <taxon>Arthropoda</taxon>
        <taxon>Crustacea</taxon>
        <taxon>Oligostraca</taxon>
        <taxon>Ostracoda</taxon>
        <taxon>Podocopa</taxon>
        <taxon>Podocopida</taxon>
        <taxon>Darwinulocopina</taxon>
        <taxon>Darwinuloidea</taxon>
        <taxon>Darwinulidae</taxon>
        <taxon>Darwinula</taxon>
    </lineage>
</organism>
<name>A0A7R9A9Y6_9CRUS</name>
<protein>
    <recommendedName>
        <fullName evidence="5">Protein quiver</fullName>
    </recommendedName>
</protein>
<sequence length="158" mass="17287">MKTLVLLGTICAFLVPSSWSLKCYSCAGVDCERLPSEEQEENCDYLTIVPNQEYYCGFGFADNSREKVVRRMCVLHDPFQEGCFWTDKLPGANYTCLCPTDFCNDFVPHKVPPKTTTTTEFPTEDPREGASTDENGGVAPTAAVALLVSGILVGVGAR</sequence>
<evidence type="ECO:0000256" key="2">
    <source>
        <dbReference type="SAM" id="SignalP"/>
    </source>
</evidence>
<dbReference type="EMBL" id="CAJPEV010002684">
    <property type="protein sequence ID" value="CAG0897739.1"/>
    <property type="molecule type" value="Genomic_DNA"/>
</dbReference>